<dbReference type="EMBL" id="CM004398">
    <property type="protein sequence ID" value="OAY35293.1"/>
    <property type="molecule type" value="Genomic_DNA"/>
</dbReference>
<name>A0A2C9UVY3_MANES</name>
<sequence length="95" mass="11104">MELRHQYDARDHNDLISLKYINESNEWLMGQMEEEIENDELVFEDEDLTWNVVSDAMGVEEDIYNTRSRKENVPSTLGPLSSSSKSKKKRKSIIP</sequence>
<gene>
    <name evidence="2" type="ORF">MANES_12G088500</name>
</gene>
<dbReference type="AlphaFoldDB" id="A0A2C9UVY3"/>
<reference evidence="2" key="1">
    <citation type="submission" date="2016-02" db="EMBL/GenBank/DDBJ databases">
        <title>WGS assembly of Manihot esculenta.</title>
        <authorList>
            <person name="Bredeson J.V."/>
            <person name="Prochnik S.E."/>
            <person name="Lyons J.B."/>
            <person name="Schmutz J."/>
            <person name="Grimwood J."/>
            <person name="Vrebalov J."/>
            <person name="Bart R.S."/>
            <person name="Amuge T."/>
            <person name="Ferguson M.E."/>
            <person name="Green R."/>
            <person name="Putnam N."/>
            <person name="Stites J."/>
            <person name="Rounsley S."/>
            <person name="Rokhsar D.S."/>
        </authorList>
    </citation>
    <scope>NUCLEOTIDE SEQUENCE [LARGE SCALE GENOMIC DNA]</scope>
    <source>
        <tissue evidence="2">Leaf</tissue>
    </source>
</reference>
<evidence type="ECO:0000256" key="1">
    <source>
        <dbReference type="SAM" id="MobiDB-lite"/>
    </source>
</evidence>
<organism evidence="2">
    <name type="scientific">Manihot esculenta</name>
    <name type="common">Cassava</name>
    <name type="synonym">Jatropha manihot</name>
    <dbReference type="NCBI Taxonomy" id="3983"/>
    <lineage>
        <taxon>Eukaryota</taxon>
        <taxon>Viridiplantae</taxon>
        <taxon>Streptophyta</taxon>
        <taxon>Embryophyta</taxon>
        <taxon>Tracheophyta</taxon>
        <taxon>Spermatophyta</taxon>
        <taxon>Magnoliopsida</taxon>
        <taxon>eudicotyledons</taxon>
        <taxon>Gunneridae</taxon>
        <taxon>Pentapetalae</taxon>
        <taxon>rosids</taxon>
        <taxon>fabids</taxon>
        <taxon>Malpighiales</taxon>
        <taxon>Euphorbiaceae</taxon>
        <taxon>Crotonoideae</taxon>
        <taxon>Manihoteae</taxon>
        <taxon>Manihot</taxon>
    </lineage>
</organism>
<protein>
    <submittedName>
        <fullName evidence="2">Uncharacterized protein</fullName>
    </submittedName>
</protein>
<accession>A0A2C9UVY3</accession>
<proteinExistence type="predicted"/>
<evidence type="ECO:0000313" key="2">
    <source>
        <dbReference type="EMBL" id="OAY35293.1"/>
    </source>
</evidence>
<feature type="region of interest" description="Disordered" evidence="1">
    <location>
        <begin position="64"/>
        <end position="95"/>
    </location>
</feature>
<feature type="compositionally biased region" description="Basic residues" evidence="1">
    <location>
        <begin position="85"/>
        <end position="95"/>
    </location>
</feature>